<evidence type="ECO:0000256" key="6">
    <source>
        <dbReference type="SAM" id="MobiDB-lite"/>
    </source>
</evidence>
<evidence type="ECO:0000256" key="4">
    <source>
        <dbReference type="ARBA" id="ARBA00023163"/>
    </source>
</evidence>
<sequence length="426" mass="47208">MADAKGSASSSCGGGAGHGDFVGGGGQRRYLQGIHAVVHRPGGVVVGRHQNVHHHLYPAGVIHPPPTMTPVQVPLPYVSQLTFEPPQHRAQSSSSSQMPSHETIQHWNVCNNRIIAAPHDPRGGFQDWRISNRNGFYPNLTPCSISSTAWTTNNNSMAMNNSAYTSYPPATEDHQSQSFHNSNHGTINSGFIPANYSLDTTFVPASSFQPITSSSQCFSSTQISDEPTNAKKVKTSDAKEPPRVFRSSDMESEKSDELLDHTPVGELTILNQNQKPLIGRFNCREYSVVLRKDLTNSDVSNIGRIVMPKRDAEAHLPPLPHREGVVLVMDDFKIATTWNFKYRFWPNNKSRMYVLESTGVFVKEHGLQTGDTFIIYKNSETGKFLVRGEKSIKPDAVMPVVDCICKEEVNSNEECRFAISLQSRRT</sequence>
<dbReference type="FunFam" id="2.40.330.10:FF:000003">
    <property type="entry name" value="B3 domain-containing transcription factor FUS3"/>
    <property type="match status" value="1"/>
</dbReference>
<dbReference type="CDD" id="cd10017">
    <property type="entry name" value="B3_DNA"/>
    <property type="match status" value="1"/>
</dbReference>
<dbReference type="GO" id="GO:0003677">
    <property type="term" value="F:DNA binding"/>
    <property type="evidence" value="ECO:0007669"/>
    <property type="project" value="UniProtKB-KW"/>
</dbReference>
<dbReference type="AlphaFoldDB" id="A0A8J5T1S7"/>
<organism evidence="8 9">
    <name type="scientific">Zizania palustris</name>
    <name type="common">Northern wild rice</name>
    <dbReference type="NCBI Taxonomy" id="103762"/>
    <lineage>
        <taxon>Eukaryota</taxon>
        <taxon>Viridiplantae</taxon>
        <taxon>Streptophyta</taxon>
        <taxon>Embryophyta</taxon>
        <taxon>Tracheophyta</taxon>
        <taxon>Spermatophyta</taxon>
        <taxon>Magnoliopsida</taxon>
        <taxon>Liliopsida</taxon>
        <taxon>Poales</taxon>
        <taxon>Poaceae</taxon>
        <taxon>BOP clade</taxon>
        <taxon>Oryzoideae</taxon>
        <taxon>Oryzeae</taxon>
        <taxon>Zizaniinae</taxon>
        <taxon>Zizania</taxon>
    </lineage>
</organism>
<evidence type="ECO:0000313" key="8">
    <source>
        <dbReference type="EMBL" id="KAG8066714.1"/>
    </source>
</evidence>
<dbReference type="PANTHER" id="PTHR31140">
    <property type="entry name" value="B3 DOMAIN-CONTAINING TRANSCRIPTION FACTOR ABI3"/>
    <property type="match status" value="1"/>
</dbReference>
<protein>
    <recommendedName>
        <fullName evidence="7">TF-B3 domain-containing protein</fullName>
    </recommendedName>
</protein>
<dbReference type="Proteomes" id="UP000729402">
    <property type="component" value="Unassembled WGS sequence"/>
</dbReference>
<dbReference type="Pfam" id="PF02362">
    <property type="entry name" value="B3"/>
    <property type="match status" value="1"/>
</dbReference>
<reference evidence="8" key="2">
    <citation type="submission" date="2021-02" db="EMBL/GenBank/DDBJ databases">
        <authorList>
            <person name="Kimball J.A."/>
            <person name="Haas M.W."/>
            <person name="Macchietto M."/>
            <person name="Kono T."/>
            <person name="Duquette J."/>
            <person name="Shao M."/>
        </authorList>
    </citation>
    <scope>NUCLEOTIDE SEQUENCE</scope>
    <source>
        <tissue evidence="8">Fresh leaf tissue</tissue>
    </source>
</reference>
<dbReference type="OrthoDB" id="757982at2759"/>
<gene>
    <name evidence="8" type="ORF">GUJ93_ZPchr0004g38602</name>
</gene>
<feature type="compositionally biased region" description="Basic and acidic residues" evidence="6">
    <location>
        <begin position="234"/>
        <end position="257"/>
    </location>
</feature>
<comment type="subcellular location">
    <subcellularLocation>
        <location evidence="1">Nucleus</location>
    </subcellularLocation>
</comment>
<feature type="region of interest" description="Disordered" evidence="6">
    <location>
        <begin position="217"/>
        <end position="257"/>
    </location>
</feature>
<reference evidence="8" key="1">
    <citation type="journal article" date="2021" name="bioRxiv">
        <title>Whole Genome Assembly and Annotation of Northern Wild Rice, Zizania palustris L., Supports a Whole Genome Duplication in the Zizania Genus.</title>
        <authorList>
            <person name="Haas M."/>
            <person name="Kono T."/>
            <person name="Macchietto M."/>
            <person name="Millas R."/>
            <person name="McGilp L."/>
            <person name="Shao M."/>
            <person name="Duquette J."/>
            <person name="Hirsch C.N."/>
            <person name="Kimball J."/>
        </authorList>
    </citation>
    <scope>NUCLEOTIDE SEQUENCE</scope>
    <source>
        <tissue evidence="8">Fresh leaf tissue</tissue>
    </source>
</reference>
<dbReference type="EMBL" id="JAAALK010000285">
    <property type="protein sequence ID" value="KAG8066714.1"/>
    <property type="molecule type" value="Genomic_DNA"/>
</dbReference>
<comment type="caution">
    <text evidence="8">The sequence shown here is derived from an EMBL/GenBank/DDBJ whole genome shotgun (WGS) entry which is preliminary data.</text>
</comment>
<evidence type="ECO:0000313" key="9">
    <source>
        <dbReference type="Proteomes" id="UP000729402"/>
    </source>
</evidence>
<dbReference type="SMART" id="SM01019">
    <property type="entry name" value="B3"/>
    <property type="match status" value="1"/>
</dbReference>
<keyword evidence="5" id="KW-0539">Nucleus</keyword>
<evidence type="ECO:0000256" key="2">
    <source>
        <dbReference type="ARBA" id="ARBA00023015"/>
    </source>
</evidence>
<dbReference type="PANTHER" id="PTHR31140:SF12">
    <property type="entry name" value="B3 DOMAIN-CONTAINING PROTEIN OS04G0676650-RELATED"/>
    <property type="match status" value="1"/>
</dbReference>
<dbReference type="InterPro" id="IPR003340">
    <property type="entry name" value="B3_DNA-bd"/>
</dbReference>
<feature type="domain" description="TF-B3" evidence="7">
    <location>
        <begin position="290"/>
        <end position="392"/>
    </location>
</feature>
<accession>A0A8J5T1S7</accession>
<dbReference type="PROSITE" id="PS50863">
    <property type="entry name" value="B3"/>
    <property type="match status" value="1"/>
</dbReference>
<evidence type="ECO:0000256" key="1">
    <source>
        <dbReference type="ARBA" id="ARBA00004123"/>
    </source>
</evidence>
<evidence type="ECO:0000259" key="7">
    <source>
        <dbReference type="PROSITE" id="PS50863"/>
    </source>
</evidence>
<keyword evidence="2" id="KW-0805">Transcription regulation</keyword>
<keyword evidence="9" id="KW-1185">Reference proteome</keyword>
<name>A0A8J5T1S7_ZIZPA</name>
<dbReference type="GO" id="GO:0005634">
    <property type="term" value="C:nucleus"/>
    <property type="evidence" value="ECO:0007669"/>
    <property type="project" value="UniProtKB-SubCell"/>
</dbReference>
<keyword evidence="4" id="KW-0804">Transcription</keyword>
<keyword evidence="3" id="KW-0238">DNA-binding</keyword>
<evidence type="ECO:0000256" key="5">
    <source>
        <dbReference type="ARBA" id="ARBA00023242"/>
    </source>
</evidence>
<evidence type="ECO:0000256" key="3">
    <source>
        <dbReference type="ARBA" id="ARBA00023125"/>
    </source>
</evidence>
<proteinExistence type="predicted"/>
<dbReference type="InterPro" id="IPR044800">
    <property type="entry name" value="LEC2-like"/>
</dbReference>
<dbReference type="GO" id="GO:0003700">
    <property type="term" value="F:DNA-binding transcription factor activity"/>
    <property type="evidence" value="ECO:0007669"/>
    <property type="project" value="InterPro"/>
</dbReference>